<feature type="transmembrane region" description="Helical" evidence="5">
    <location>
        <begin position="310"/>
        <end position="327"/>
    </location>
</feature>
<dbReference type="STRING" id="871968.DESME_11480"/>
<comment type="subunit">
    <text evidence="5">NDH-1 is composed of 14 different subunits. Subunits NuoA, H, J, K, L, M, N constitute the membrane sector of the complex.</text>
</comment>
<evidence type="ECO:0000256" key="4">
    <source>
        <dbReference type="ARBA" id="ARBA00023136"/>
    </source>
</evidence>
<evidence type="ECO:0000256" key="1">
    <source>
        <dbReference type="ARBA" id="ARBA00004127"/>
    </source>
</evidence>
<proteinExistence type="inferred from homology"/>
<dbReference type="InterPro" id="IPR010096">
    <property type="entry name" value="NADH-Q_OxRdtase_suN/2"/>
</dbReference>
<keyword evidence="5" id="KW-1278">Translocase</keyword>
<reference evidence="8 9" key="1">
    <citation type="submission" date="2013-12" db="EMBL/GenBank/DDBJ databases">
        <authorList>
            <consortium name="DOE Joint Genome Institute"/>
            <person name="Smidt H."/>
            <person name="Huntemann M."/>
            <person name="Han J."/>
            <person name="Chen A."/>
            <person name="Kyrpides N."/>
            <person name="Mavromatis K."/>
            <person name="Markowitz V."/>
            <person name="Palaniappan K."/>
            <person name="Ivanova N."/>
            <person name="Schaumberg A."/>
            <person name="Pati A."/>
            <person name="Liolios K."/>
            <person name="Nordberg H.P."/>
            <person name="Cantor M.N."/>
            <person name="Hua S.X."/>
            <person name="Woyke T."/>
        </authorList>
    </citation>
    <scope>NUCLEOTIDE SEQUENCE [LARGE SCALE GENOMIC DNA]</scope>
    <source>
        <strain evidence="9">DSM 15288</strain>
    </source>
</reference>
<keyword evidence="5" id="KW-0874">Quinone</keyword>
<keyword evidence="5" id="KW-0813">Transport</keyword>
<comment type="catalytic activity">
    <reaction evidence="5">
        <text>a quinone + NADH + 5 H(+)(in) = a quinol + NAD(+) + 4 H(+)(out)</text>
        <dbReference type="Rhea" id="RHEA:57888"/>
        <dbReference type="ChEBI" id="CHEBI:15378"/>
        <dbReference type="ChEBI" id="CHEBI:24646"/>
        <dbReference type="ChEBI" id="CHEBI:57540"/>
        <dbReference type="ChEBI" id="CHEBI:57945"/>
        <dbReference type="ChEBI" id="CHEBI:132124"/>
    </reaction>
</comment>
<dbReference type="NCBIfam" id="TIGR01770">
    <property type="entry name" value="NDH_I_N"/>
    <property type="match status" value="1"/>
</dbReference>
<feature type="transmembrane region" description="Helical" evidence="5">
    <location>
        <begin position="74"/>
        <end position="93"/>
    </location>
</feature>
<evidence type="ECO:0000313" key="8">
    <source>
        <dbReference type="EMBL" id="AHF07559.1"/>
    </source>
</evidence>
<gene>
    <name evidence="5" type="primary">nuoN</name>
    <name evidence="8" type="ORF">DESME_11480</name>
</gene>
<dbReference type="Proteomes" id="UP000010847">
    <property type="component" value="Chromosome"/>
</dbReference>
<dbReference type="GO" id="GO:0042773">
    <property type="term" value="P:ATP synthesis coupled electron transport"/>
    <property type="evidence" value="ECO:0007669"/>
    <property type="project" value="InterPro"/>
</dbReference>
<protein>
    <recommendedName>
        <fullName evidence="5">NADH-quinone oxidoreductase subunit N</fullName>
        <ecNumber evidence="5">7.1.1.-</ecNumber>
    </recommendedName>
    <alternativeName>
        <fullName evidence="5">NADH dehydrogenase I subunit N</fullName>
    </alternativeName>
    <alternativeName>
        <fullName evidence="5">NDH-1 subunit N</fullName>
    </alternativeName>
</protein>
<evidence type="ECO:0000256" key="3">
    <source>
        <dbReference type="ARBA" id="ARBA00022989"/>
    </source>
</evidence>
<dbReference type="RefSeq" id="WP_006718184.1">
    <property type="nucleotide sequence ID" value="NZ_CP007032.1"/>
</dbReference>
<dbReference type="GO" id="GO:0008137">
    <property type="term" value="F:NADH dehydrogenase (ubiquinone) activity"/>
    <property type="evidence" value="ECO:0007669"/>
    <property type="project" value="InterPro"/>
</dbReference>
<dbReference type="HOGENOM" id="CLU_007100_1_5_9"/>
<dbReference type="GO" id="GO:0012505">
    <property type="term" value="C:endomembrane system"/>
    <property type="evidence" value="ECO:0007669"/>
    <property type="project" value="UniProtKB-SubCell"/>
</dbReference>
<feature type="transmembrane region" description="Helical" evidence="5">
    <location>
        <begin position="6"/>
        <end position="29"/>
    </location>
</feature>
<name>W0EEC1_9FIRM</name>
<dbReference type="GO" id="GO:0048038">
    <property type="term" value="F:quinone binding"/>
    <property type="evidence" value="ECO:0007669"/>
    <property type="project" value="UniProtKB-KW"/>
</dbReference>
<feature type="transmembrane region" description="Helical" evidence="5">
    <location>
        <begin position="410"/>
        <end position="430"/>
    </location>
</feature>
<keyword evidence="4 5" id="KW-0472">Membrane</keyword>
<keyword evidence="9" id="KW-1185">Reference proteome</keyword>
<dbReference type="EMBL" id="CP007032">
    <property type="protein sequence ID" value="AHF07559.1"/>
    <property type="molecule type" value="Genomic_DNA"/>
</dbReference>
<organism evidence="8 9">
    <name type="scientific">Desulfitobacterium metallireducens DSM 15288</name>
    <dbReference type="NCBI Taxonomy" id="871968"/>
    <lineage>
        <taxon>Bacteria</taxon>
        <taxon>Bacillati</taxon>
        <taxon>Bacillota</taxon>
        <taxon>Clostridia</taxon>
        <taxon>Eubacteriales</taxon>
        <taxon>Desulfitobacteriaceae</taxon>
        <taxon>Desulfitobacterium</taxon>
    </lineage>
</organism>
<dbReference type="HAMAP" id="MF_00445">
    <property type="entry name" value="NDH1_NuoN_1"/>
    <property type="match status" value="1"/>
</dbReference>
<dbReference type="GO" id="GO:0050136">
    <property type="term" value="F:NADH dehydrogenase (quinone) (non-electrogenic) activity"/>
    <property type="evidence" value="ECO:0007669"/>
    <property type="project" value="UniProtKB-UniRule"/>
</dbReference>
<dbReference type="Pfam" id="PF00361">
    <property type="entry name" value="Proton_antipo_M"/>
    <property type="match status" value="1"/>
</dbReference>
<feature type="domain" description="NADH:quinone oxidoreductase/Mrp antiporter transmembrane" evidence="7">
    <location>
        <begin position="124"/>
        <end position="425"/>
    </location>
</feature>
<accession>W0EEC1</accession>
<dbReference type="KEGG" id="dmt:DESME_11480"/>
<dbReference type="InterPro" id="IPR001750">
    <property type="entry name" value="ND/Mrp_TM"/>
</dbReference>
<comment type="similarity">
    <text evidence="5">Belongs to the complex I subunit 2 family.</text>
</comment>
<keyword evidence="2 5" id="KW-0812">Transmembrane</keyword>
<feature type="transmembrane region" description="Helical" evidence="5">
    <location>
        <begin position="451"/>
        <end position="470"/>
    </location>
</feature>
<dbReference type="GO" id="GO:0005886">
    <property type="term" value="C:plasma membrane"/>
    <property type="evidence" value="ECO:0007669"/>
    <property type="project" value="UniProtKB-SubCell"/>
</dbReference>
<dbReference type="AlphaFoldDB" id="W0EEC1"/>
<comment type="subcellular location">
    <subcellularLocation>
        <location evidence="5">Cell membrane</location>
        <topology evidence="5">Multi-pass membrane protein</topology>
    </subcellularLocation>
    <subcellularLocation>
        <location evidence="1">Endomembrane system</location>
        <topology evidence="1">Multi-pass membrane protein</topology>
    </subcellularLocation>
    <subcellularLocation>
        <location evidence="6">Membrane</location>
        <topology evidence="6">Multi-pass membrane protein</topology>
    </subcellularLocation>
</comment>
<dbReference type="EC" id="7.1.1.-" evidence="5"/>
<dbReference type="PANTHER" id="PTHR22773">
    <property type="entry name" value="NADH DEHYDROGENASE"/>
    <property type="match status" value="1"/>
</dbReference>
<feature type="transmembrane region" description="Helical" evidence="5">
    <location>
        <begin position="202"/>
        <end position="226"/>
    </location>
</feature>
<evidence type="ECO:0000256" key="5">
    <source>
        <dbReference type="HAMAP-Rule" id="MF_00445"/>
    </source>
</evidence>
<sequence>MMDLNFALLTPEIIMAVLSLGLLVIGLLIPPGERKGMFPLTVFALLGTLAYTFYDFFYGERAAFLQGMYMHDQFAVYFKILFLIAALLVVLSSKGYVSTLPVHRGEFYPLIMAAALGMMLMAGASDLITMYIGLELMTITFFILVGYRVNDGKASEAAIKYLVLASASSAILLYGISLIYGLTGSTQMFMIAQALGTDVSPATVLATVFLLAGFGFKISLIPFHLWAPDIYEGAPIPITAFLAVASKAAGFAALIRFYLLMMYSQSFAQTGQTLLLVLAAITMIVGNLIAIPQTNIKRMLAYSSIAQAGYMLIGVIAVATPSVSTFIGGIKAVLFYAMIYVFANMGAFTVATHVEQAQGSSEIKDFAGLAKRSPLAAVVMTASVLSLAGIPPLAGFVGKFYLFSAVMDQGYVWIAYVGFVMSMISVYYYLGVVKAMFRTEGEGLPDIPVHGSSKFTMVFTLIITLALGIYPTPLAQMAIAAATSLVK</sequence>
<keyword evidence="5" id="KW-0520">NAD</keyword>
<keyword evidence="5" id="KW-1003">Cell membrane</keyword>
<feature type="transmembrane region" description="Helical" evidence="5">
    <location>
        <begin position="161"/>
        <end position="182"/>
    </location>
</feature>
<feature type="transmembrane region" description="Helical" evidence="5">
    <location>
        <begin position="333"/>
        <end position="354"/>
    </location>
</feature>
<keyword evidence="3 5" id="KW-1133">Transmembrane helix</keyword>
<feature type="transmembrane region" description="Helical" evidence="5">
    <location>
        <begin position="36"/>
        <end position="54"/>
    </location>
</feature>
<dbReference type="eggNOG" id="COG1007">
    <property type="taxonomic scope" value="Bacteria"/>
</dbReference>
<evidence type="ECO:0000256" key="2">
    <source>
        <dbReference type="ARBA" id="ARBA00022692"/>
    </source>
</evidence>
<evidence type="ECO:0000256" key="6">
    <source>
        <dbReference type="RuleBase" id="RU000320"/>
    </source>
</evidence>
<evidence type="ECO:0000313" key="9">
    <source>
        <dbReference type="Proteomes" id="UP000010847"/>
    </source>
</evidence>
<feature type="transmembrane region" description="Helical" evidence="5">
    <location>
        <begin position="130"/>
        <end position="149"/>
    </location>
</feature>
<comment type="function">
    <text evidence="5">NDH-1 shuttles electrons from NADH, via FMN and iron-sulfur (Fe-S) centers, to quinones in the respiratory chain. The immediate electron acceptor for the enzyme in this species is believed to be a menaquinone. Couples the redox reaction to proton translocation (for every two electrons transferred, four hydrogen ions are translocated across the cytoplasmic membrane), and thus conserves the redox energy in a proton gradient.</text>
</comment>
<feature type="transmembrane region" description="Helical" evidence="5">
    <location>
        <begin position="105"/>
        <end position="124"/>
    </location>
</feature>
<dbReference type="OrthoDB" id="9807568at2"/>
<evidence type="ECO:0000259" key="7">
    <source>
        <dbReference type="Pfam" id="PF00361"/>
    </source>
</evidence>
<feature type="transmembrane region" description="Helical" evidence="5">
    <location>
        <begin position="375"/>
        <end position="398"/>
    </location>
</feature>
<feature type="transmembrane region" description="Helical" evidence="5">
    <location>
        <begin position="271"/>
        <end position="290"/>
    </location>
</feature>
<feature type="transmembrane region" description="Helical" evidence="5">
    <location>
        <begin position="238"/>
        <end position="259"/>
    </location>
</feature>